<accession>A0ABY6LYV2</accession>
<reference evidence="1" key="1">
    <citation type="submission" date="2021-08" db="EMBL/GenBank/DDBJ databases">
        <title>Flavobacterium sp. strain CC-SYL302.</title>
        <authorList>
            <person name="Lin S.-Y."/>
            <person name="Lee T.-H."/>
            <person name="Young C.-C."/>
        </authorList>
    </citation>
    <scope>NUCLEOTIDE SEQUENCE</scope>
    <source>
        <strain evidence="1">CC-SYL302</strain>
    </source>
</reference>
<gene>
    <name evidence="1" type="ORF">K5I29_00745</name>
</gene>
<sequence length="157" mass="18055">MTISAINLSLSESDLLNILNFVFNKNGVSESFSVKNISINDNIKFQCSYKRWTTINFDFKVKINCIQDNILHCEVFDISTKLLAIPSLFSNFGLNKYLAKLNQEGIKFNNDKIEIDFEVLLADFVRKTAYDCKLKVSNVYFSKNLIHFELNQIAFSA</sequence>
<name>A0ABY6LYV2_9FLAO</name>
<dbReference type="RefSeq" id="WP_264433979.1">
    <property type="nucleotide sequence ID" value="NZ_CP081495.1"/>
</dbReference>
<keyword evidence="2" id="KW-1185">Reference proteome</keyword>
<proteinExistence type="predicted"/>
<organism evidence="1 2">
    <name type="scientific">Flavobacterium agricola</name>
    <dbReference type="NCBI Taxonomy" id="2870839"/>
    <lineage>
        <taxon>Bacteria</taxon>
        <taxon>Pseudomonadati</taxon>
        <taxon>Bacteroidota</taxon>
        <taxon>Flavobacteriia</taxon>
        <taxon>Flavobacteriales</taxon>
        <taxon>Flavobacteriaceae</taxon>
        <taxon>Flavobacterium</taxon>
    </lineage>
</organism>
<evidence type="ECO:0000313" key="2">
    <source>
        <dbReference type="Proteomes" id="UP001163328"/>
    </source>
</evidence>
<dbReference type="EMBL" id="CP081495">
    <property type="protein sequence ID" value="UYW01504.1"/>
    <property type="molecule type" value="Genomic_DNA"/>
</dbReference>
<protein>
    <submittedName>
        <fullName evidence="1">Uncharacterized protein</fullName>
    </submittedName>
</protein>
<dbReference type="Proteomes" id="UP001163328">
    <property type="component" value="Chromosome"/>
</dbReference>
<evidence type="ECO:0000313" key="1">
    <source>
        <dbReference type="EMBL" id="UYW01504.1"/>
    </source>
</evidence>